<dbReference type="GO" id="GO:0005496">
    <property type="term" value="F:steroid binding"/>
    <property type="evidence" value="ECO:0007669"/>
    <property type="project" value="UniProtKB-KW"/>
</dbReference>
<dbReference type="AlphaFoldDB" id="A0A8S1J335"/>
<keyword evidence="1" id="KW-0446">Lipid-binding</keyword>
<proteinExistence type="inferred from homology"/>
<dbReference type="Gene3D" id="3.10.120.10">
    <property type="entry name" value="Cytochrome b5-like heme/steroid binding domain"/>
    <property type="match status" value="1"/>
</dbReference>
<comment type="similarity">
    <text evidence="2">Belongs to the cytochrome b5 family. MAPR subfamily.</text>
</comment>
<dbReference type="PANTHER" id="PTHR10281">
    <property type="entry name" value="MEMBRANE-ASSOCIATED PROGESTERONE RECEPTOR COMPONENT-RELATED"/>
    <property type="match status" value="1"/>
</dbReference>
<dbReference type="SUPFAM" id="SSF55856">
    <property type="entry name" value="Cytochrome b5-like heme/steroid binding domain"/>
    <property type="match status" value="1"/>
</dbReference>
<protein>
    <recommendedName>
        <fullName evidence="4">Cytochrome b5 heme-binding domain-containing protein</fullName>
    </recommendedName>
</protein>
<evidence type="ECO:0000313" key="6">
    <source>
        <dbReference type="Proteomes" id="UP000708148"/>
    </source>
</evidence>
<keyword evidence="6" id="KW-1185">Reference proteome</keyword>
<organism evidence="5 6">
    <name type="scientific">Ostreobium quekettii</name>
    <dbReference type="NCBI Taxonomy" id="121088"/>
    <lineage>
        <taxon>Eukaryota</taxon>
        <taxon>Viridiplantae</taxon>
        <taxon>Chlorophyta</taxon>
        <taxon>core chlorophytes</taxon>
        <taxon>Ulvophyceae</taxon>
        <taxon>TCBD clade</taxon>
        <taxon>Bryopsidales</taxon>
        <taxon>Ostreobineae</taxon>
        <taxon>Ostreobiaceae</taxon>
        <taxon>Ostreobium</taxon>
    </lineage>
</organism>
<accession>A0A8S1J335</accession>
<dbReference type="GO" id="GO:0016020">
    <property type="term" value="C:membrane"/>
    <property type="evidence" value="ECO:0007669"/>
    <property type="project" value="TreeGrafter"/>
</dbReference>
<name>A0A8S1J335_9CHLO</name>
<gene>
    <name evidence="5" type="ORF">OSTQU699_LOCUS6915</name>
</gene>
<dbReference type="SMART" id="SM01117">
    <property type="entry name" value="Cyt-b5"/>
    <property type="match status" value="1"/>
</dbReference>
<evidence type="ECO:0000256" key="1">
    <source>
        <dbReference type="ARBA" id="ARBA00022665"/>
    </source>
</evidence>
<feature type="region of interest" description="Disordered" evidence="3">
    <location>
        <begin position="1"/>
        <end position="57"/>
    </location>
</feature>
<dbReference type="OrthoDB" id="10257697at2759"/>
<reference evidence="5" key="1">
    <citation type="submission" date="2020-12" db="EMBL/GenBank/DDBJ databases">
        <authorList>
            <person name="Iha C."/>
        </authorList>
    </citation>
    <scope>NUCLEOTIDE SEQUENCE</scope>
</reference>
<evidence type="ECO:0000256" key="3">
    <source>
        <dbReference type="SAM" id="MobiDB-lite"/>
    </source>
</evidence>
<dbReference type="InterPro" id="IPR036400">
    <property type="entry name" value="Cyt_B5-like_heme/steroid_sf"/>
</dbReference>
<evidence type="ECO:0000259" key="4">
    <source>
        <dbReference type="SMART" id="SM01117"/>
    </source>
</evidence>
<dbReference type="PANTHER" id="PTHR10281:SF4">
    <property type="entry name" value="NEUFERRICIN"/>
    <property type="match status" value="1"/>
</dbReference>
<dbReference type="Proteomes" id="UP000708148">
    <property type="component" value="Unassembled WGS sequence"/>
</dbReference>
<keyword evidence="1" id="KW-0754">Steroid-binding</keyword>
<feature type="region of interest" description="Disordered" evidence="3">
    <location>
        <begin position="303"/>
        <end position="336"/>
    </location>
</feature>
<dbReference type="GO" id="GO:0012505">
    <property type="term" value="C:endomembrane system"/>
    <property type="evidence" value="ECO:0007669"/>
    <property type="project" value="TreeGrafter"/>
</dbReference>
<sequence>MSTGEDRAGASPSGEGGKEKLRRRAQRQPTPAISEIEPAESDDDQSRRRPRPPAARRLDRVLQETESKELAEGGRWSICSAEAATLVCSIVICVVAAKYLENLPQDADRKVFTKEELARYDGSSGGPIYLAFVGQVFDVSKGKQYYGKGGGYDFFAGRDATRAFVSGDFEKDLTDDLTGFTPEEFRSLMEWRSFYHKDYKYMGKVEGRFYNPLGEPLEDLQKFEDGAAEGNRIAELRKAERAKYPNCNSKWSQAKGGEVWCKEGYYPRRVMEPSSGARLKMRCACFKDQQHSDLRQLYDGCSPDESRCRTAPAQKGGKAGKAGNAGSDNKAKVGAA</sequence>
<dbReference type="InterPro" id="IPR001199">
    <property type="entry name" value="Cyt_B5-like_heme/steroid-bd"/>
</dbReference>
<dbReference type="EMBL" id="CAJHUC010001569">
    <property type="protein sequence ID" value="CAD7701556.1"/>
    <property type="molecule type" value="Genomic_DNA"/>
</dbReference>
<feature type="compositionally biased region" description="Low complexity" evidence="3">
    <location>
        <begin position="313"/>
        <end position="328"/>
    </location>
</feature>
<comment type="caution">
    <text evidence="5">The sequence shown here is derived from an EMBL/GenBank/DDBJ whole genome shotgun (WGS) entry which is preliminary data.</text>
</comment>
<dbReference type="Pfam" id="PF00173">
    <property type="entry name" value="Cyt-b5"/>
    <property type="match status" value="1"/>
</dbReference>
<feature type="domain" description="Cytochrome b5 heme-binding" evidence="4">
    <location>
        <begin position="112"/>
        <end position="206"/>
    </location>
</feature>
<evidence type="ECO:0000313" key="5">
    <source>
        <dbReference type="EMBL" id="CAD7701556.1"/>
    </source>
</evidence>
<dbReference type="InterPro" id="IPR050577">
    <property type="entry name" value="MAPR/NEUFC/NENF-like"/>
</dbReference>
<evidence type="ECO:0000256" key="2">
    <source>
        <dbReference type="ARBA" id="ARBA00038357"/>
    </source>
</evidence>